<name>A0ABP5C8A6_9MICO</name>
<evidence type="ECO:0000313" key="1">
    <source>
        <dbReference type="EMBL" id="GAA1959674.1"/>
    </source>
</evidence>
<accession>A0ABP5C8A6</accession>
<sequence>MAAWAAAAALRSIQQWLRANTEDGVLLRNPAPDRLFEAGNTVPKIQQALSGPSAARCASA</sequence>
<reference evidence="2" key="1">
    <citation type="journal article" date="2019" name="Int. J. Syst. Evol. Microbiol.">
        <title>The Global Catalogue of Microorganisms (GCM) 10K type strain sequencing project: providing services to taxonomists for standard genome sequencing and annotation.</title>
        <authorList>
            <consortium name="The Broad Institute Genomics Platform"/>
            <consortium name="The Broad Institute Genome Sequencing Center for Infectious Disease"/>
            <person name="Wu L."/>
            <person name="Ma J."/>
        </authorList>
    </citation>
    <scope>NUCLEOTIDE SEQUENCE [LARGE SCALE GENOMIC DNA]</scope>
    <source>
        <strain evidence="2">JCM 14901</strain>
    </source>
</reference>
<keyword evidence="2" id="KW-1185">Reference proteome</keyword>
<comment type="caution">
    <text evidence="1">The sequence shown here is derived from an EMBL/GenBank/DDBJ whole genome shotgun (WGS) entry which is preliminary data.</text>
</comment>
<organism evidence="1 2">
    <name type="scientific">Microbacterium deminutum</name>
    <dbReference type="NCBI Taxonomy" id="344164"/>
    <lineage>
        <taxon>Bacteria</taxon>
        <taxon>Bacillati</taxon>
        <taxon>Actinomycetota</taxon>
        <taxon>Actinomycetes</taxon>
        <taxon>Micrococcales</taxon>
        <taxon>Microbacteriaceae</taxon>
        <taxon>Microbacterium</taxon>
    </lineage>
</organism>
<dbReference type="EMBL" id="BAAAOG010000003">
    <property type="protein sequence ID" value="GAA1959674.1"/>
    <property type="molecule type" value="Genomic_DNA"/>
</dbReference>
<evidence type="ECO:0000313" key="2">
    <source>
        <dbReference type="Proteomes" id="UP001499933"/>
    </source>
</evidence>
<protein>
    <submittedName>
        <fullName evidence="1">Uncharacterized protein</fullName>
    </submittedName>
</protein>
<dbReference type="Proteomes" id="UP001499933">
    <property type="component" value="Unassembled WGS sequence"/>
</dbReference>
<gene>
    <name evidence="1" type="ORF">GCM10009776_22800</name>
</gene>
<proteinExistence type="predicted"/>